<proteinExistence type="predicted"/>
<dbReference type="KEGG" id="hha:Hhal_0462"/>
<dbReference type="OrthoDB" id="9991719at2"/>
<keyword evidence="3" id="KW-1185">Reference proteome</keyword>
<feature type="transmembrane region" description="Helical" evidence="1">
    <location>
        <begin position="193"/>
        <end position="212"/>
    </location>
</feature>
<organism evidence="2 3">
    <name type="scientific">Halorhodospira halophila (strain DSM 244 / SL1)</name>
    <name type="common">Ectothiorhodospira halophila (strain DSM 244 / SL1)</name>
    <dbReference type="NCBI Taxonomy" id="349124"/>
    <lineage>
        <taxon>Bacteria</taxon>
        <taxon>Pseudomonadati</taxon>
        <taxon>Pseudomonadota</taxon>
        <taxon>Gammaproteobacteria</taxon>
        <taxon>Chromatiales</taxon>
        <taxon>Ectothiorhodospiraceae</taxon>
        <taxon>Halorhodospira</taxon>
    </lineage>
</organism>
<evidence type="ECO:0000256" key="1">
    <source>
        <dbReference type="SAM" id="Phobius"/>
    </source>
</evidence>
<keyword evidence="1" id="KW-0472">Membrane</keyword>
<feature type="transmembrane region" description="Helical" evidence="1">
    <location>
        <begin position="56"/>
        <end position="77"/>
    </location>
</feature>
<protein>
    <recommendedName>
        <fullName evidence="4">Transmembrane protein</fullName>
    </recommendedName>
</protein>
<keyword evidence="1" id="KW-1133">Transmembrane helix</keyword>
<evidence type="ECO:0000313" key="2">
    <source>
        <dbReference type="EMBL" id="ABM61250.1"/>
    </source>
</evidence>
<dbReference type="EMBL" id="CP000544">
    <property type="protein sequence ID" value="ABM61250.1"/>
    <property type="molecule type" value="Genomic_DNA"/>
</dbReference>
<gene>
    <name evidence="2" type="ordered locus">Hhal_0462</name>
</gene>
<evidence type="ECO:0000313" key="3">
    <source>
        <dbReference type="Proteomes" id="UP000000647"/>
    </source>
</evidence>
<feature type="transmembrane region" description="Helical" evidence="1">
    <location>
        <begin position="97"/>
        <end position="119"/>
    </location>
</feature>
<keyword evidence="1" id="KW-0812">Transmembrane</keyword>
<feature type="transmembrane region" description="Helical" evidence="1">
    <location>
        <begin position="15"/>
        <end position="36"/>
    </location>
</feature>
<dbReference type="RefSeq" id="WP_011813273.1">
    <property type="nucleotide sequence ID" value="NC_008789.1"/>
</dbReference>
<dbReference type="HOGENOM" id="CLU_1088901_0_0_6"/>
<evidence type="ECO:0008006" key="4">
    <source>
        <dbReference type="Google" id="ProtNLM"/>
    </source>
</evidence>
<dbReference type="AlphaFoldDB" id="A1WU88"/>
<dbReference type="STRING" id="349124.Hhal_0462"/>
<sequence>MIALILATLRDATSLLLRGLLVVTLPLIALILLALQGTGAVYAELAELAFPLRLALSAWVAGVAVAGVIALGTLLTAAQSGLPRTHYLAGFWRLVRLWIVQAVWLIPAALLIAAVAALLGDAVRAPVAEYADLRAAAPWTTAPALEIATGLVLHTAMLTISATWLWPPVVLLRSDGRIREGRPIARRMLQRIASLEWFLVLMLIPVLAVSLLYPPAGLLGVLLIVLCPAVTVVAIQRSSDAFRHATSGRFPIVWR</sequence>
<accession>A1WU88</accession>
<feature type="transmembrane region" description="Helical" evidence="1">
    <location>
        <begin position="218"/>
        <end position="235"/>
    </location>
</feature>
<feature type="transmembrane region" description="Helical" evidence="1">
    <location>
        <begin position="151"/>
        <end position="172"/>
    </location>
</feature>
<dbReference type="Proteomes" id="UP000000647">
    <property type="component" value="Chromosome"/>
</dbReference>
<reference evidence="2 3" key="2">
    <citation type="journal article" date="2013" name="Stand. Genomic Sci.">
        <title>Complete genome sequence of Halorhodospira halophila SL1.</title>
        <authorList>
            <person name="Challacombe J.F."/>
            <person name="Majid S."/>
            <person name="Deole R."/>
            <person name="Brettin T.S."/>
            <person name="Bruce D."/>
            <person name="Delano S.F."/>
            <person name="Detter J.C."/>
            <person name="Gleasner C.D."/>
            <person name="Han C.S."/>
            <person name="Misra M."/>
            <person name="Reitenga K.G."/>
            <person name="Mikhailova N."/>
            <person name="Woyke T."/>
            <person name="Pitluck S."/>
            <person name="Nolan M."/>
            <person name="Land M.L."/>
            <person name="Saunders E."/>
            <person name="Tapia R."/>
            <person name="Lapidus A."/>
            <person name="Ivanova N."/>
            <person name="Hoff W.D."/>
        </authorList>
    </citation>
    <scope>NUCLEOTIDE SEQUENCE [LARGE SCALE GENOMIC DNA]</scope>
    <source>
        <strain evidence="3">DSM 244 / SL1</strain>
    </source>
</reference>
<reference evidence="3" key="1">
    <citation type="submission" date="2006-12" db="EMBL/GenBank/DDBJ databases">
        <title>Complete sequence of Halorhodospira halophila SL1.</title>
        <authorList>
            <consortium name="US DOE Joint Genome Institute"/>
            <person name="Copeland A."/>
            <person name="Lucas S."/>
            <person name="Lapidus A."/>
            <person name="Barry K."/>
            <person name="Detter J.C."/>
            <person name="Glavina del Rio T."/>
            <person name="Hammon N."/>
            <person name="Israni S."/>
            <person name="Dalin E."/>
            <person name="Tice H."/>
            <person name="Pitluck S."/>
            <person name="Saunders E."/>
            <person name="Brettin T."/>
            <person name="Bruce D."/>
            <person name="Han C."/>
            <person name="Tapia R."/>
            <person name="Schmutz J."/>
            <person name="Larimer F."/>
            <person name="Land M."/>
            <person name="Hauser L."/>
            <person name="Kyrpides N."/>
            <person name="Mikhailova N."/>
            <person name="Hoff W."/>
            <person name="Richardson P."/>
        </authorList>
    </citation>
    <scope>NUCLEOTIDE SEQUENCE [LARGE SCALE GENOMIC DNA]</scope>
    <source>
        <strain evidence="3">DSM 244 / SL1</strain>
    </source>
</reference>
<name>A1WU88_HALHL</name>